<protein>
    <recommendedName>
        <fullName evidence="6">Maleylpyruvate isomerase family mycothiol-dependent enzyme</fullName>
    </recommendedName>
</protein>
<sequence>MLERMNSGERGGSHEDRCSLLSAEIDRLVDVVRGGDPAAEVPTCPGWTLTRLLKHVGIVHRWVRHLVAERVTEPLWSRDLPVTMPGDPGAYPDWLAEGGAELVTALRDADPGTAVWSWSARPDVGFWSRRMLHETTVHRADAELALGREPHIEARTAVDGVDEFLANIKVAPWMTESLRELGGAGETLHIHATDTPGRDPHATPGEGVPAAHPHDRDSGEWTITLSPGTFTWTHGHGKGDVAVRGPMSDLLLLLYGRREPSDGRFEVFGDRDLLARWLAKTSL</sequence>
<feature type="domain" description="MDMPI C-terminal" evidence="2">
    <location>
        <begin position="156"/>
        <end position="276"/>
    </location>
</feature>
<evidence type="ECO:0008006" key="6">
    <source>
        <dbReference type="Google" id="ProtNLM"/>
    </source>
</evidence>
<dbReference type="SUPFAM" id="SSF109854">
    <property type="entry name" value="DinB/YfiT-like putative metalloenzymes"/>
    <property type="match status" value="1"/>
</dbReference>
<name>A0A8J3ULV5_9ACTN</name>
<evidence type="ECO:0000313" key="5">
    <source>
        <dbReference type="Proteomes" id="UP000644610"/>
    </source>
</evidence>
<gene>
    <name evidence="4" type="ORF">Psi02_32350</name>
</gene>
<organism evidence="4 5">
    <name type="scientific">Planotetraspora silvatica</name>
    <dbReference type="NCBI Taxonomy" id="234614"/>
    <lineage>
        <taxon>Bacteria</taxon>
        <taxon>Bacillati</taxon>
        <taxon>Actinomycetota</taxon>
        <taxon>Actinomycetes</taxon>
        <taxon>Streptosporangiales</taxon>
        <taxon>Streptosporangiaceae</taxon>
        <taxon>Planotetraspora</taxon>
    </lineage>
</organism>
<dbReference type="GO" id="GO:0046872">
    <property type="term" value="F:metal ion binding"/>
    <property type="evidence" value="ECO:0007669"/>
    <property type="project" value="InterPro"/>
</dbReference>
<feature type="region of interest" description="Disordered" evidence="1">
    <location>
        <begin position="193"/>
        <end position="218"/>
    </location>
</feature>
<dbReference type="GO" id="GO:0005886">
    <property type="term" value="C:plasma membrane"/>
    <property type="evidence" value="ECO:0007669"/>
    <property type="project" value="TreeGrafter"/>
</dbReference>
<dbReference type="InterPro" id="IPR017517">
    <property type="entry name" value="Maleyloyr_isom"/>
</dbReference>
<feature type="domain" description="Mycothiol-dependent maleylpyruvate isomerase metal-binding" evidence="3">
    <location>
        <begin position="21"/>
        <end position="142"/>
    </location>
</feature>
<reference evidence="4" key="1">
    <citation type="submission" date="2021-01" db="EMBL/GenBank/DDBJ databases">
        <title>Whole genome shotgun sequence of Planotetraspora silvatica NBRC 100141.</title>
        <authorList>
            <person name="Komaki H."/>
            <person name="Tamura T."/>
        </authorList>
    </citation>
    <scope>NUCLEOTIDE SEQUENCE</scope>
    <source>
        <strain evidence="4">NBRC 100141</strain>
    </source>
</reference>
<evidence type="ECO:0000259" key="2">
    <source>
        <dbReference type="Pfam" id="PF07398"/>
    </source>
</evidence>
<comment type="caution">
    <text evidence="4">The sequence shown here is derived from an EMBL/GenBank/DDBJ whole genome shotgun (WGS) entry which is preliminary data.</text>
</comment>
<dbReference type="InterPro" id="IPR024344">
    <property type="entry name" value="MDMPI_metal-binding"/>
</dbReference>
<evidence type="ECO:0000259" key="3">
    <source>
        <dbReference type="Pfam" id="PF11716"/>
    </source>
</evidence>
<dbReference type="Pfam" id="PF07398">
    <property type="entry name" value="MDMPI_C"/>
    <property type="match status" value="1"/>
</dbReference>
<proteinExistence type="predicted"/>
<dbReference type="AlphaFoldDB" id="A0A8J3ULV5"/>
<dbReference type="PANTHER" id="PTHR40758:SF1">
    <property type="entry name" value="CONSERVED PROTEIN"/>
    <property type="match status" value="1"/>
</dbReference>
<dbReference type="Proteomes" id="UP000644610">
    <property type="component" value="Unassembled WGS sequence"/>
</dbReference>
<dbReference type="NCBIfam" id="TIGR03083">
    <property type="entry name" value="maleylpyruvate isomerase family mycothiol-dependent enzyme"/>
    <property type="match status" value="1"/>
</dbReference>
<evidence type="ECO:0000256" key="1">
    <source>
        <dbReference type="SAM" id="MobiDB-lite"/>
    </source>
</evidence>
<accession>A0A8J3ULV5</accession>
<keyword evidence="5" id="KW-1185">Reference proteome</keyword>
<dbReference type="InterPro" id="IPR010872">
    <property type="entry name" value="MDMPI_C-term_domain"/>
</dbReference>
<evidence type="ECO:0000313" key="4">
    <source>
        <dbReference type="EMBL" id="GII46811.1"/>
    </source>
</evidence>
<dbReference type="EMBL" id="BOOQ01000021">
    <property type="protein sequence ID" value="GII46811.1"/>
    <property type="molecule type" value="Genomic_DNA"/>
</dbReference>
<dbReference type="Pfam" id="PF11716">
    <property type="entry name" value="MDMPI_N"/>
    <property type="match status" value="1"/>
</dbReference>
<dbReference type="InterPro" id="IPR034660">
    <property type="entry name" value="DinB/YfiT-like"/>
</dbReference>
<dbReference type="PANTHER" id="PTHR40758">
    <property type="entry name" value="CONSERVED PROTEIN"/>
    <property type="match status" value="1"/>
</dbReference>